<dbReference type="Proteomes" id="UP000035760">
    <property type="component" value="Unassembled WGS sequence"/>
</dbReference>
<comment type="catalytic activity">
    <reaction evidence="1">
        <text>ATP + protein L-histidine = ADP + protein N-phospho-L-histidine.</text>
        <dbReference type="EC" id="2.7.13.3"/>
    </reaction>
</comment>
<keyword evidence="13" id="KW-1185">Reference proteome</keyword>
<evidence type="ECO:0000256" key="4">
    <source>
        <dbReference type="ARBA" id="ARBA00022679"/>
    </source>
</evidence>
<evidence type="ECO:0000256" key="8">
    <source>
        <dbReference type="ARBA" id="ARBA00023012"/>
    </source>
</evidence>
<evidence type="ECO:0000313" key="12">
    <source>
        <dbReference type="EMBL" id="CDI01922.1"/>
    </source>
</evidence>
<dbReference type="InterPro" id="IPR003594">
    <property type="entry name" value="HATPase_dom"/>
</dbReference>
<name>W6M305_9GAMM</name>
<evidence type="ECO:0000256" key="9">
    <source>
        <dbReference type="SAM" id="MobiDB-lite"/>
    </source>
</evidence>
<dbReference type="EC" id="2.7.13.3" evidence="2"/>
<gene>
    <name evidence="12" type="ORF">BN873_210143</name>
</gene>
<dbReference type="InterPro" id="IPR003018">
    <property type="entry name" value="GAF"/>
</dbReference>
<dbReference type="OrthoDB" id="1931120at2"/>
<keyword evidence="6 12" id="KW-0418">Kinase</keyword>
<dbReference type="GO" id="GO:0000155">
    <property type="term" value="F:phosphorelay sensor kinase activity"/>
    <property type="evidence" value="ECO:0007669"/>
    <property type="project" value="InterPro"/>
</dbReference>
<dbReference type="Gene3D" id="3.30.565.10">
    <property type="entry name" value="Histidine kinase-like ATPase, C-terminal domain"/>
    <property type="match status" value="1"/>
</dbReference>
<keyword evidence="8" id="KW-0902">Two-component regulatory system</keyword>
<organism evidence="12 13">
    <name type="scientific">Candidatus Competibacter denitrificans Run_A_D11</name>
    <dbReference type="NCBI Taxonomy" id="1400863"/>
    <lineage>
        <taxon>Bacteria</taxon>
        <taxon>Pseudomonadati</taxon>
        <taxon>Pseudomonadota</taxon>
        <taxon>Gammaproteobacteria</taxon>
        <taxon>Candidatus Competibacteraceae</taxon>
        <taxon>Candidatus Competibacter</taxon>
    </lineage>
</organism>
<dbReference type="InterPro" id="IPR004358">
    <property type="entry name" value="Sig_transdc_His_kin-like_C"/>
</dbReference>
<keyword evidence="7" id="KW-0067">ATP-binding</keyword>
<keyword evidence="5" id="KW-0547">Nucleotide-binding</keyword>
<keyword evidence="10" id="KW-0472">Membrane</keyword>
<dbReference type="PROSITE" id="PS50109">
    <property type="entry name" value="HIS_KIN"/>
    <property type="match status" value="1"/>
</dbReference>
<comment type="caution">
    <text evidence="12">The sequence shown here is derived from an EMBL/GenBank/DDBJ whole genome shotgun (WGS) entry which is preliminary data.</text>
</comment>
<feature type="domain" description="Histidine kinase" evidence="11">
    <location>
        <begin position="420"/>
        <end position="634"/>
    </location>
</feature>
<evidence type="ECO:0000256" key="1">
    <source>
        <dbReference type="ARBA" id="ARBA00000085"/>
    </source>
</evidence>
<reference evidence="12" key="2">
    <citation type="submission" date="2014-03" db="EMBL/GenBank/DDBJ databases">
        <title>Candidatus Competibacter-lineage genomes retrieved from metagenomes reveal functional metabolic diversity.</title>
        <authorList>
            <person name="McIlroy S.J."/>
            <person name="Albertsen M."/>
            <person name="Andresen E.K."/>
            <person name="Saunders A.M."/>
            <person name="Kristiansen R."/>
            <person name="Stokholm-Bjerregaard M."/>
            <person name="Nielsen K.L."/>
            <person name="Nielsen P.H."/>
        </authorList>
    </citation>
    <scope>NUCLEOTIDE SEQUENCE</scope>
    <source>
        <strain evidence="12">Run_A_D11</strain>
    </source>
</reference>
<evidence type="ECO:0000256" key="5">
    <source>
        <dbReference type="ARBA" id="ARBA00022741"/>
    </source>
</evidence>
<dbReference type="Pfam" id="PF02518">
    <property type="entry name" value="HATPase_c"/>
    <property type="match status" value="1"/>
</dbReference>
<dbReference type="RefSeq" id="WP_048671498.1">
    <property type="nucleotide sequence ID" value="NZ_CBTJ020000027.1"/>
</dbReference>
<dbReference type="GO" id="GO:0005524">
    <property type="term" value="F:ATP binding"/>
    <property type="evidence" value="ECO:0007669"/>
    <property type="project" value="UniProtKB-KW"/>
</dbReference>
<keyword evidence="4 12" id="KW-0808">Transferase</keyword>
<dbReference type="InterPro" id="IPR029016">
    <property type="entry name" value="GAF-like_dom_sf"/>
</dbReference>
<dbReference type="Gene3D" id="1.10.287.130">
    <property type="match status" value="1"/>
</dbReference>
<dbReference type="STRING" id="1400863.BN873_210143"/>
<feature type="transmembrane region" description="Helical" evidence="10">
    <location>
        <begin position="170"/>
        <end position="191"/>
    </location>
</feature>
<feature type="transmembrane region" description="Helical" evidence="10">
    <location>
        <begin position="97"/>
        <end position="115"/>
    </location>
</feature>
<feature type="transmembrane region" description="Helical" evidence="10">
    <location>
        <begin position="57"/>
        <end position="76"/>
    </location>
</feature>
<dbReference type="InterPro" id="IPR003661">
    <property type="entry name" value="HisK_dim/P_dom"/>
</dbReference>
<dbReference type="Pfam" id="PF00512">
    <property type="entry name" value="HisKA"/>
    <property type="match status" value="1"/>
</dbReference>
<evidence type="ECO:0000256" key="3">
    <source>
        <dbReference type="ARBA" id="ARBA00022553"/>
    </source>
</evidence>
<keyword evidence="10" id="KW-1133">Transmembrane helix</keyword>
<keyword evidence="10" id="KW-0812">Transmembrane</keyword>
<dbReference type="SMART" id="SM00387">
    <property type="entry name" value="HATPase_c"/>
    <property type="match status" value="1"/>
</dbReference>
<feature type="transmembrane region" description="Helical" evidence="10">
    <location>
        <begin position="25"/>
        <end position="51"/>
    </location>
</feature>
<dbReference type="EMBL" id="CBTJ020000027">
    <property type="protein sequence ID" value="CDI01922.1"/>
    <property type="molecule type" value="Genomic_DNA"/>
</dbReference>
<keyword evidence="3" id="KW-0597">Phosphoprotein</keyword>
<accession>W6M305</accession>
<dbReference type="PANTHER" id="PTHR43065">
    <property type="entry name" value="SENSOR HISTIDINE KINASE"/>
    <property type="match status" value="1"/>
</dbReference>
<dbReference type="InterPro" id="IPR036097">
    <property type="entry name" value="HisK_dim/P_sf"/>
</dbReference>
<dbReference type="Gene3D" id="3.30.450.40">
    <property type="match status" value="1"/>
</dbReference>
<evidence type="ECO:0000256" key="2">
    <source>
        <dbReference type="ARBA" id="ARBA00012438"/>
    </source>
</evidence>
<dbReference type="AlphaFoldDB" id="W6M305"/>
<dbReference type="Pfam" id="PF01590">
    <property type="entry name" value="GAF"/>
    <property type="match status" value="1"/>
</dbReference>
<evidence type="ECO:0000259" key="11">
    <source>
        <dbReference type="PROSITE" id="PS50109"/>
    </source>
</evidence>
<protein>
    <recommendedName>
        <fullName evidence="2">histidine kinase</fullName>
        <ecNumber evidence="2">2.7.13.3</ecNumber>
    </recommendedName>
</protein>
<dbReference type="SUPFAM" id="SSF55874">
    <property type="entry name" value="ATPase domain of HSP90 chaperone/DNA topoisomerase II/histidine kinase"/>
    <property type="match status" value="1"/>
</dbReference>
<dbReference type="SUPFAM" id="SSF55781">
    <property type="entry name" value="GAF domain-like"/>
    <property type="match status" value="1"/>
</dbReference>
<sequence length="656" mass="72281">MNAAILVDSTNELSTRRIFAEQVRLLYAQAPLSALANALIAPLLVLVLWPVIAHSVLWAWLLTLEATLVICALLILAFRRDPHRHETPERWADRYTWACAACGICWGGCLFLLALSPSLVYQTFIALCLGGMLMGGVLTMTPWLTTCIFYSLPLVLPPTLWLLLQDDLMLTVMGITGILYLVLALSTAQHYHQTLQHSLRLGLDNLTLAESAAAAKELVEASHAQLAERQAALQDSLEAMREFYRVIATPRRHANDQIQALLAMGRERFGTAVGILAHIEGQRYEVIQTSGTGTGLAVGTVLPLEETYCNEAARLGSPLSIEHAATTRWREHLCYQKHHLETYLGAPVHIGGQPYGTLCFYDQKPRPTPFSSVDHELIQLMARWIGAVIEQDRTAAAVQRQHTLLVHASRLNTLGEMASGLAHEINQPITAIALYAETSLSRLRGGVVDPTEIAATLEKIASQSARTNTIIQHIRRFARQSKPHYLAVHTKALLDEIDDFLILETHRHEVRLQQHIPPNLPPVLADPLQFQQVILNLIHNAVDAMHTNEGPRTITLSARIDREMVEIGIEDTGPGVPPDIFSRLLHPFFTTKPDGLGLGLSISESIIEAHGGRLWATPNRERGVTFHFTLPIANHASLPEHPPTEPAPAAVGSNAG</sequence>
<dbReference type="CDD" id="cd00082">
    <property type="entry name" value="HisKA"/>
    <property type="match status" value="1"/>
</dbReference>
<feature type="region of interest" description="Disordered" evidence="9">
    <location>
        <begin position="635"/>
        <end position="656"/>
    </location>
</feature>
<dbReference type="SMART" id="SM00065">
    <property type="entry name" value="GAF"/>
    <property type="match status" value="1"/>
</dbReference>
<proteinExistence type="predicted"/>
<dbReference type="PANTHER" id="PTHR43065:SF10">
    <property type="entry name" value="PEROXIDE STRESS-ACTIVATED HISTIDINE KINASE MAK3"/>
    <property type="match status" value="1"/>
</dbReference>
<evidence type="ECO:0000313" key="13">
    <source>
        <dbReference type="Proteomes" id="UP000035760"/>
    </source>
</evidence>
<reference evidence="12" key="1">
    <citation type="submission" date="2013-07" db="EMBL/GenBank/DDBJ databases">
        <authorList>
            <person name="McIlroy S."/>
        </authorList>
    </citation>
    <scope>NUCLEOTIDE SEQUENCE [LARGE SCALE GENOMIC DNA]</scope>
    <source>
        <strain evidence="12">Run_A_D11</strain>
    </source>
</reference>
<dbReference type="InterPro" id="IPR005467">
    <property type="entry name" value="His_kinase_dom"/>
</dbReference>
<dbReference type="SUPFAM" id="SSF47384">
    <property type="entry name" value="Homodimeric domain of signal transducing histidine kinase"/>
    <property type="match status" value="1"/>
</dbReference>
<evidence type="ECO:0000256" key="6">
    <source>
        <dbReference type="ARBA" id="ARBA00022777"/>
    </source>
</evidence>
<dbReference type="SMART" id="SM00388">
    <property type="entry name" value="HisKA"/>
    <property type="match status" value="1"/>
</dbReference>
<dbReference type="PRINTS" id="PR00344">
    <property type="entry name" value="BCTRLSENSOR"/>
</dbReference>
<feature type="transmembrane region" description="Helical" evidence="10">
    <location>
        <begin position="147"/>
        <end position="164"/>
    </location>
</feature>
<evidence type="ECO:0000256" key="7">
    <source>
        <dbReference type="ARBA" id="ARBA00022840"/>
    </source>
</evidence>
<dbReference type="InterPro" id="IPR036890">
    <property type="entry name" value="HATPase_C_sf"/>
</dbReference>
<evidence type="ECO:0000256" key="10">
    <source>
        <dbReference type="SAM" id="Phobius"/>
    </source>
</evidence>